<organism evidence="1 2">
    <name type="scientific">Phocaeicola vulgatus</name>
    <name type="common">Bacteroides vulgatus</name>
    <dbReference type="NCBI Taxonomy" id="821"/>
    <lineage>
        <taxon>Bacteria</taxon>
        <taxon>Pseudomonadati</taxon>
        <taxon>Bacteroidota</taxon>
        <taxon>Bacteroidia</taxon>
        <taxon>Bacteroidales</taxon>
        <taxon>Bacteroidaceae</taxon>
        <taxon>Phocaeicola</taxon>
    </lineage>
</organism>
<sequence length="46" mass="4805">KPGDKLRLETKIIRHKGPMGVGEAVASVDGKVVAQAELTFMVGAAQ</sequence>
<name>A0A7Y6PIM4_PHOVU</name>
<protein>
    <submittedName>
        <fullName evidence="1">3-hydroxyacyl-[acyl-carrier-protein] dehydratase FabZ</fullName>
    </submittedName>
</protein>
<dbReference type="EMBL" id="JABWDJ010000561">
    <property type="protein sequence ID" value="NVB76519.1"/>
    <property type="molecule type" value="Genomic_DNA"/>
</dbReference>
<dbReference type="SUPFAM" id="SSF54637">
    <property type="entry name" value="Thioesterase/thiol ester dehydrase-isomerase"/>
    <property type="match status" value="1"/>
</dbReference>
<reference evidence="1 2" key="1">
    <citation type="submission" date="2020-04" db="EMBL/GenBank/DDBJ databases">
        <authorList>
            <person name="Pieper L."/>
        </authorList>
    </citation>
    <scope>NUCLEOTIDE SEQUENCE [LARGE SCALE GENOMIC DNA]</scope>
    <source>
        <strain evidence="1 2">B33</strain>
    </source>
</reference>
<comment type="caution">
    <text evidence="1">The sequence shown here is derived from an EMBL/GenBank/DDBJ whole genome shotgun (WGS) entry which is preliminary data.</text>
</comment>
<dbReference type="Proteomes" id="UP000524321">
    <property type="component" value="Unassembled WGS sequence"/>
</dbReference>
<evidence type="ECO:0000313" key="2">
    <source>
        <dbReference type="Proteomes" id="UP000524321"/>
    </source>
</evidence>
<dbReference type="InterPro" id="IPR029069">
    <property type="entry name" value="HotDog_dom_sf"/>
</dbReference>
<dbReference type="Gene3D" id="3.10.129.10">
    <property type="entry name" value="Hotdog Thioesterase"/>
    <property type="match status" value="1"/>
</dbReference>
<gene>
    <name evidence="1" type="ORF">HUV05_24085</name>
</gene>
<accession>A0A7Y6PIM4</accession>
<proteinExistence type="predicted"/>
<feature type="non-terminal residue" evidence="1">
    <location>
        <position position="1"/>
    </location>
</feature>
<dbReference type="AlphaFoldDB" id="A0A7Y6PIM4"/>
<reference evidence="1 2" key="2">
    <citation type="submission" date="2020-07" db="EMBL/GenBank/DDBJ databases">
        <title>Bacterial metabolism rescues the inhibition of intestinal drug absorption by food and drug additives.</title>
        <authorList>
            <person name="Zou L."/>
            <person name="Spanogiannopoulos P."/>
            <person name="Chien H.-C."/>
            <person name="Pieper L.M."/>
            <person name="Cai W."/>
            <person name="Khuri N."/>
            <person name="Pottel J."/>
            <person name="Vora B."/>
            <person name="Ni Z."/>
            <person name="Tsakalozou E."/>
            <person name="Zhang W."/>
            <person name="Shoichet B.K."/>
            <person name="Giacomini K.M."/>
            <person name="Turnbaugh P.J."/>
        </authorList>
    </citation>
    <scope>NUCLEOTIDE SEQUENCE [LARGE SCALE GENOMIC DNA]</scope>
    <source>
        <strain evidence="1 2">B33</strain>
    </source>
</reference>
<evidence type="ECO:0000313" key="1">
    <source>
        <dbReference type="EMBL" id="NVB76519.1"/>
    </source>
</evidence>